<evidence type="ECO:0000256" key="2">
    <source>
        <dbReference type="ARBA" id="ARBA00022448"/>
    </source>
</evidence>
<feature type="transmembrane region" description="Helical" evidence="11">
    <location>
        <begin position="68"/>
        <end position="89"/>
    </location>
</feature>
<gene>
    <name evidence="14" type="ORF">FHU33_2809</name>
</gene>
<dbReference type="AlphaFoldDB" id="A0A543PH12"/>
<comment type="caution">
    <text evidence="14">The sequence shown here is derived from an EMBL/GenBank/DDBJ whole genome shotgun (WGS) entry which is preliminary data.</text>
</comment>
<evidence type="ECO:0000313" key="14">
    <source>
        <dbReference type="EMBL" id="TQN43365.1"/>
    </source>
</evidence>
<evidence type="ECO:0000256" key="7">
    <source>
        <dbReference type="ARBA" id="ARBA00022840"/>
    </source>
</evidence>
<dbReference type="Pfam" id="PF00664">
    <property type="entry name" value="ABC_membrane"/>
    <property type="match status" value="1"/>
</dbReference>
<dbReference type="SMART" id="SM00382">
    <property type="entry name" value="AAA"/>
    <property type="match status" value="1"/>
</dbReference>
<evidence type="ECO:0000256" key="1">
    <source>
        <dbReference type="ARBA" id="ARBA00004429"/>
    </source>
</evidence>
<dbReference type="InterPro" id="IPR017871">
    <property type="entry name" value="ABC_transporter-like_CS"/>
</dbReference>
<reference evidence="14 15" key="1">
    <citation type="submission" date="2019-06" db="EMBL/GenBank/DDBJ databases">
        <title>Sequencing the genomes of 1000 actinobacteria strains.</title>
        <authorList>
            <person name="Klenk H.-P."/>
        </authorList>
    </citation>
    <scope>NUCLEOTIDE SEQUENCE [LARGE SCALE GENOMIC DNA]</scope>
    <source>
        <strain evidence="14 15">DSM 46837</strain>
    </source>
</reference>
<dbReference type="SUPFAM" id="SSF90123">
    <property type="entry name" value="ABC transporter transmembrane region"/>
    <property type="match status" value="1"/>
</dbReference>
<keyword evidence="7" id="KW-0067">ATP-binding</keyword>
<evidence type="ECO:0000256" key="8">
    <source>
        <dbReference type="ARBA" id="ARBA00022989"/>
    </source>
</evidence>
<dbReference type="Pfam" id="PF00005">
    <property type="entry name" value="ABC_tran"/>
    <property type="match status" value="1"/>
</dbReference>
<accession>A0A543PH12</accession>
<dbReference type="Gene3D" id="3.40.50.300">
    <property type="entry name" value="P-loop containing nucleotide triphosphate hydrolases"/>
    <property type="match status" value="1"/>
</dbReference>
<comment type="subcellular location">
    <subcellularLocation>
        <location evidence="1">Cell inner membrane</location>
        <topology evidence="1">Multi-pass membrane protein</topology>
    </subcellularLocation>
</comment>
<dbReference type="SUPFAM" id="SSF52540">
    <property type="entry name" value="P-loop containing nucleoside triphosphate hydrolases"/>
    <property type="match status" value="1"/>
</dbReference>
<evidence type="ECO:0000256" key="10">
    <source>
        <dbReference type="ARBA" id="ARBA00023455"/>
    </source>
</evidence>
<dbReference type="InterPro" id="IPR027417">
    <property type="entry name" value="P-loop_NTPase"/>
</dbReference>
<dbReference type="Proteomes" id="UP000319865">
    <property type="component" value="Unassembled WGS sequence"/>
</dbReference>
<evidence type="ECO:0000313" key="15">
    <source>
        <dbReference type="Proteomes" id="UP000319865"/>
    </source>
</evidence>
<evidence type="ECO:0000259" key="12">
    <source>
        <dbReference type="PROSITE" id="PS50893"/>
    </source>
</evidence>
<evidence type="ECO:0000256" key="11">
    <source>
        <dbReference type="SAM" id="Phobius"/>
    </source>
</evidence>
<keyword evidence="9 11" id="KW-0472">Membrane</keyword>
<feature type="transmembrane region" description="Helical" evidence="11">
    <location>
        <begin position="27"/>
        <end position="48"/>
    </location>
</feature>
<keyword evidence="4" id="KW-0997">Cell inner membrane</keyword>
<sequence length="591" mass="62451">MARRRDAVVRRGLRHVGRGIVEQPGMFTFAVLASSLYGAMTVASAWVIGEITDRVLLPSFDEGATTAAALALASAAIVGVALLKIVGILGRRLFAGIMSFRLQADYRRRVTRQYLRLPLSWHARHPTGQLLSNANSDVEAAWYFVAPLPFAVGALVMIAITSVVLVLTDPLLALVGLVVFPLVFAVNVVYSQVMSPRMQRAQQLRAEVSEIAHESFDAALVVKTLGRESAETERFAARADELRDGLVAVGRVRGLFDPMMEALPSLGTLAVLLIGAGRVADGSTDAGELVSIAYLFTLLALPIRAIGWVLADLPRALAGFDRVTPVLEATGETPYGSEASAVATGGAAVGVAGVDFAFADASAPTLRGVTFDVRAGTTVAVVGPTGSGKSTLAGLLVRLVDPADGRVLLDGVDVRRLREGEVSGQAAFVAQGTFLFDDTVRGNVTLGEPFSDDDVRSALRVAAADEFVAALTDGLDTRVGERGATLSGGQRQRLALARAVVRRPRLLVLDDATSAVDPSVEARILDALRDSDEPATVVVIAYRQATIALADEVVWLEQGRVLARGTHEQLLDEVPGYAALVRAYSQAEAVA</sequence>
<dbReference type="InterPro" id="IPR036640">
    <property type="entry name" value="ABC1_TM_sf"/>
</dbReference>
<evidence type="ECO:0000256" key="6">
    <source>
        <dbReference type="ARBA" id="ARBA00022741"/>
    </source>
</evidence>
<comment type="similarity">
    <text evidence="10">Belongs to the ABC transporter superfamily. Siderophore-Fe(3+) uptake transporter (SIUT) (TC 3.A.1.21) family.</text>
</comment>
<dbReference type="Gene3D" id="1.20.1560.10">
    <property type="entry name" value="ABC transporter type 1, transmembrane domain"/>
    <property type="match status" value="1"/>
</dbReference>
<evidence type="ECO:0000256" key="4">
    <source>
        <dbReference type="ARBA" id="ARBA00022519"/>
    </source>
</evidence>
<name>A0A543PH12_9ACTN</name>
<feature type="domain" description="ABC transmembrane type-1" evidence="13">
    <location>
        <begin position="29"/>
        <end position="315"/>
    </location>
</feature>
<feature type="transmembrane region" description="Helical" evidence="11">
    <location>
        <begin position="171"/>
        <end position="190"/>
    </location>
</feature>
<dbReference type="PANTHER" id="PTHR24221:SF654">
    <property type="entry name" value="ATP-BINDING CASSETTE SUB-FAMILY B MEMBER 6"/>
    <property type="match status" value="1"/>
</dbReference>
<evidence type="ECO:0000259" key="13">
    <source>
        <dbReference type="PROSITE" id="PS50929"/>
    </source>
</evidence>
<keyword evidence="8 11" id="KW-1133">Transmembrane helix</keyword>
<dbReference type="GO" id="GO:0140359">
    <property type="term" value="F:ABC-type transporter activity"/>
    <property type="evidence" value="ECO:0007669"/>
    <property type="project" value="InterPro"/>
</dbReference>
<dbReference type="EMBL" id="VFQE01000001">
    <property type="protein sequence ID" value="TQN43365.1"/>
    <property type="molecule type" value="Genomic_DNA"/>
</dbReference>
<dbReference type="GO" id="GO:0005524">
    <property type="term" value="F:ATP binding"/>
    <property type="evidence" value="ECO:0007669"/>
    <property type="project" value="UniProtKB-KW"/>
</dbReference>
<keyword evidence="15" id="KW-1185">Reference proteome</keyword>
<dbReference type="PROSITE" id="PS00211">
    <property type="entry name" value="ABC_TRANSPORTER_1"/>
    <property type="match status" value="1"/>
</dbReference>
<dbReference type="FunFam" id="3.40.50.300:FF:000221">
    <property type="entry name" value="Multidrug ABC transporter ATP-binding protein"/>
    <property type="match status" value="1"/>
</dbReference>
<keyword evidence="2" id="KW-0813">Transport</keyword>
<dbReference type="InterPro" id="IPR011527">
    <property type="entry name" value="ABC1_TM_dom"/>
</dbReference>
<feature type="transmembrane region" description="Helical" evidence="11">
    <location>
        <begin position="292"/>
        <end position="311"/>
    </location>
</feature>
<organism evidence="14 15">
    <name type="scientific">Blastococcus colisei</name>
    <dbReference type="NCBI Taxonomy" id="1564162"/>
    <lineage>
        <taxon>Bacteria</taxon>
        <taxon>Bacillati</taxon>
        <taxon>Actinomycetota</taxon>
        <taxon>Actinomycetes</taxon>
        <taxon>Geodermatophilales</taxon>
        <taxon>Geodermatophilaceae</taxon>
        <taxon>Blastococcus</taxon>
    </lineage>
</organism>
<evidence type="ECO:0000256" key="5">
    <source>
        <dbReference type="ARBA" id="ARBA00022692"/>
    </source>
</evidence>
<dbReference type="GO" id="GO:0016887">
    <property type="term" value="F:ATP hydrolysis activity"/>
    <property type="evidence" value="ECO:0007669"/>
    <property type="project" value="InterPro"/>
</dbReference>
<dbReference type="InterPro" id="IPR003593">
    <property type="entry name" value="AAA+_ATPase"/>
</dbReference>
<protein>
    <submittedName>
        <fullName evidence="14">ABC-type multidrug transport system fused ATPase/permease subunit</fullName>
    </submittedName>
</protein>
<dbReference type="RefSeq" id="WP_211355126.1">
    <property type="nucleotide sequence ID" value="NZ_VFQE01000001.1"/>
</dbReference>
<dbReference type="GO" id="GO:0005886">
    <property type="term" value="C:plasma membrane"/>
    <property type="evidence" value="ECO:0007669"/>
    <property type="project" value="UniProtKB-SubCell"/>
</dbReference>
<evidence type="ECO:0000256" key="9">
    <source>
        <dbReference type="ARBA" id="ARBA00023136"/>
    </source>
</evidence>
<feature type="domain" description="ABC transporter" evidence="12">
    <location>
        <begin position="351"/>
        <end position="583"/>
    </location>
</feature>
<evidence type="ECO:0000256" key="3">
    <source>
        <dbReference type="ARBA" id="ARBA00022475"/>
    </source>
</evidence>
<dbReference type="InterPro" id="IPR003439">
    <property type="entry name" value="ABC_transporter-like_ATP-bd"/>
</dbReference>
<keyword evidence="6" id="KW-0547">Nucleotide-binding</keyword>
<keyword evidence="3" id="KW-1003">Cell membrane</keyword>
<keyword evidence="5 11" id="KW-0812">Transmembrane</keyword>
<dbReference type="InterPro" id="IPR039421">
    <property type="entry name" value="Type_1_exporter"/>
</dbReference>
<dbReference type="PANTHER" id="PTHR24221">
    <property type="entry name" value="ATP-BINDING CASSETTE SUB-FAMILY B"/>
    <property type="match status" value="1"/>
</dbReference>
<dbReference type="PROSITE" id="PS50929">
    <property type="entry name" value="ABC_TM1F"/>
    <property type="match status" value="1"/>
</dbReference>
<proteinExistence type="inferred from homology"/>
<dbReference type="PROSITE" id="PS50893">
    <property type="entry name" value="ABC_TRANSPORTER_2"/>
    <property type="match status" value="1"/>
</dbReference>
<dbReference type="GO" id="GO:0034040">
    <property type="term" value="F:ATPase-coupled lipid transmembrane transporter activity"/>
    <property type="evidence" value="ECO:0007669"/>
    <property type="project" value="TreeGrafter"/>
</dbReference>
<feature type="transmembrane region" description="Helical" evidence="11">
    <location>
        <begin position="140"/>
        <end position="165"/>
    </location>
</feature>